<keyword evidence="2" id="KW-1185">Reference proteome</keyword>
<dbReference type="EMBL" id="NQXA01000001">
    <property type="protein sequence ID" value="PHQ30973.1"/>
    <property type="molecule type" value="Genomic_DNA"/>
</dbReference>
<organism evidence="1 2">
    <name type="scientific">Leeuwenhoekiella nanhaiensis</name>
    <dbReference type="NCBI Taxonomy" id="1655491"/>
    <lineage>
        <taxon>Bacteria</taxon>
        <taxon>Pseudomonadati</taxon>
        <taxon>Bacteroidota</taxon>
        <taxon>Flavobacteriia</taxon>
        <taxon>Flavobacteriales</taxon>
        <taxon>Flavobacteriaceae</taxon>
        <taxon>Leeuwenhoekiella</taxon>
    </lineage>
</organism>
<comment type="caution">
    <text evidence="1">The sequence shown here is derived from an EMBL/GenBank/DDBJ whole genome shotgun (WGS) entry which is preliminary data.</text>
</comment>
<name>A0A2G1VW14_9FLAO</name>
<protein>
    <submittedName>
        <fullName evidence="1">Uncharacterized protein</fullName>
    </submittedName>
</protein>
<evidence type="ECO:0000313" key="2">
    <source>
        <dbReference type="Proteomes" id="UP000229433"/>
    </source>
</evidence>
<dbReference type="Proteomes" id="UP000229433">
    <property type="component" value="Unassembled WGS sequence"/>
</dbReference>
<sequence>MTDLNRLIQLYKADFDQRFIRNEFVENRKSEVEKLQLEIRTKDHFQKEGLSENEKKEYLNLIQEFLILRENSYPKVVLSNKEEIQTCIEEVNKLCQELPKEFVIKKKS</sequence>
<evidence type="ECO:0000313" key="1">
    <source>
        <dbReference type="EMBL" id="PHQ30973.1"/>
    </source>
</evidence>
<reference evidence="1 2" key="1">
    <citation type="submission" date="2017-08" db="EMBL/GenBank/DDBJ databases">
        <title>The whole genome shortgun sequences of strain Leeuwenhoekiella nanhaiensis G18 from the South China Sea.</title>
        <authorList>
            <person name="Liu Q."/>
        </authorList>
    </citation>
    <scope>NUCLEOTIDE SEQUENCE [LARGE SCALE GENOMIC DNA]</scope>
    <source>
        <strain evidence="1 2">G18</strain>
    </source>
</reference>
<proteinExistence type="predicted"/>
<accession>A0A2G1VW14</accession>
<gene>
    <name evidence="1" type="ORF">CJ305_01730</name>
</gene>
<dbReference type="AlphaFoldDB" id="A0A2G1VW14"/>